<evidence type="ECO:0000313" key="2">
    <source>
        <dbReference type="EMBL" id="CAL7950288.1"/>
    </source>
</evidence>
<reference evidence="2 3" key="1">
    <citation type="submission" date="2024-08" db="EMBL/GenBank/DDBJ databases">
        <authorList>
            <person name="Will J Nash"/>
            <person name="Angela Man"/>
            <person name="Seanna McTaggart"/>
            <person name="Kendall Baker"/>
            <person name="Tom Barker"/>
            <person name="Leah Catchpole"/>
            <person name="Alex Durrant"/>
            <person name="Karim Gharbi"/>
            <person name="Naomi Irish"/>
            <person name="Gemy Kaithakottil"/>
            <person name="Debby Ku"/>
            <person name="Aaliyah Providence"/>
            <person name="Felix Shaw"/>
            <person name="David Swarbreck"/>
            <person name="Chris Watkins"/>
            <person name="Ann M. McCartney"/>
            <person name="Giulio Formenti"/>
            <person name="Alice Mouton"/>
            <person name="Noel Vella"/>
            <person name="Bjorn M von Reumont"/>
            <person name="Adriana Vella"/>
            <person name="Wilfried Haerty"/>
        </authorList>
    </citation>
    <scope>NUCLEOTIDE SEQUENCE [LARGE SCALE GENOMIC DNA]</scope>
</reference>
<dbReference type="EMBL" id="CAXAJV020001300">
    <property type="protein sequence ID" value="CAL7950288.1"/>
    <property type="molecule type" value="Genomic_DNA"/>
</dbReference>
<comment type="caution">
    <text evidence="2">The sequence shown here is derived from an EMBL/GenBank/DDBJ whole genome shotgun (WGS) entry which is preliminary data.</text>
</comment>
<keyword evidence="1" id="KW-0472">Membrane</keyword>
<organism evidence="2 3">
    <name type="scientific">Xylocopa violacea</name>
    <name type="common">Violet carpenter bee</name>
    <name type="synonym">Apis violacea</name>
    <dbReference type="NCBI Taxonomy" id="135666"/>
    <lineage>
        <taxon>Eukaryota</taxon>
        <taxon>Metazoa</taxon>
        <taxon>Ecdysozoa</taxon>
        <taxon>Arthropoda</taxon>
        <taxon>Hexapoda</taxon>
        <taxon>Insecta</taxon>
        <taxon>Pterygota</taxon>
        <taxon>Neoptera</taxon>
        <taxon>Endopterygota</taxon>
        <taxon>Hymenoptera</taxon>
        <taxon>Apocrita</taxon>
        <taxon>Aculeata</taxon>
        <taxon>Apoidea</taxon>
        <taxon>Anthophila</taxon>
        <taxon>Apidae</taxon>
        <taxon>Xylocopa</taxon>
        <taxon>Xylocopa</taxon>
    </lineage>
</organism>
<accession>A0ABP1PCN1</accession>
<keyword evidence="1" id="KW-1133">Transmembrane helix</keyword>
<dbReference type="Proteomes" id="UP001642520">
    <property type="component" value="Unassembled WGS sequence"/>
</dbReference>
<feature type="transmembrane region" description="Helical" evidence="1">
    <location>
        <begin position="178"/>
        <end position="197"/>
    </location>
</feature>
<keyword evidence="3" id="KW-1185">Reference proteome</keyword>
<keyword evidence="1" id="KW-0812">Transmembrane</keyword>
<protein>
    <submittedName>
        <fullName evidence="2">Uncharacterized protein</fullName>
    </submittedName>
</protein>
<sequence length="198" mass="23833">MSNQFKREDCIEFHGQKDQVKQIVDIKWSTLSKHAELNVRTITFRKVRSAIQIESNGNYDDLCGPWIYPKNPLYSQYVDPPYPNLCIWKYFTKEDIIYLKEYQENKNMISSFFDKKLLNKMARKDQTVLTNVLWEFFKFARLNLFAEKSISACLGIAYLTHLFFISYAWWTVEEIHQFFYETILLHVTLVCIHFYYII</sequence>
<evidence type="ECO:0000256" key="1">
    <source>
        <dbReference type="SAM" id="Phobius"/>
    </source>
</evidence>
<gene>
    <name evidence="2" type="ORF">XYLVIOL_LOCUS9869</name>
</gene>
<proteinExistence type="predicted"/>
<feature type="transmembrane region" description="Helical" evidence="1">
    <location>
        <begin position="150"/>
        <end position="172"/>
    </location>
</feature>
<evidence type="ECO:0000313" key="3">
    <source>
        <dbReference type="Proteomes" id="UP001642520"/>
    </source>
</evidence>
<name>A0ABP1PCN1_XYLVO</name>